<evidence type="ECO:0000313" key="3">
    <source>
        <dbReference type="EMBL" id="KAJ3559912.1"/>
    </source>
</evidence>
<comment type="caution">
    <text evidence="3">The sequence shown here is derived from an EMBL/GenBank/DDBJ whole genome shotgun (WGS) entry which is preliminary data.</text>
</comment>
<dbReference type="Gene3D" id="3.40.50.300">
    <property type="entry name" value="P-loop containing nucleotide triphosphate hydrolases"/>
    <property type="match status" value="1"/>
</dbReference>
<dbReference type="PANTHER" id="PTHR10039:SF14">
    <property type="entry name" value="NACHT DOMAIN-CONTAINING PROTEIN"/>
    <property type="match status" value="1"/>
</dbReference>
<keyword evidence="1" id="KW-0677">Repeat</keyword>
<dbReference type="PANTHER" id="PTHR10039">
    <property type="entry name" value="AMELOGENIN"/>
    <property type="match status" value="1"/>
</dbReference>
<dbReference type="Pfam" id="PF24883">
    <property type="entry name" value="NPHP3_N"/>
    <property type="match status" value="1"/>
</dbReference>
<dbReference type="InterPro" id="IPR027417">
    <property type="entry name" value="P-loop_NTPase"/>
</dbReference>
<protein>
    <recommendedName>
        <fullName evidence="2">Nephrocystin 3-like N-terminal domain-containing protein</fullName>
    </recommendedName>
</protein>
<sequence>MSGSSSMSTSQMFGGAHHFSVNNLNQTAIDKLTCNIHVNNIPERPGLDRLLAHSMRDAFHDSSSRWPPPRCHYDSRQELRSQITDWATGRSAQIAEKVLWMYGPFGVGKSAIAQTCADTLAGEDALGGSLFLSRPNNRNNPDYIFPSLAFQLALNSPEFANLLEQIILRRQTLLTAARYIQFEELIVKPLREAITKDPRIQQWTIILDGLDEVDGTEAQCDIIDIVVASIRSQTTPFRWLIVSRPEPHIQRTMRAEDVIPYVSKLDIPLSPKNDHEILTFFTKELGKIRKQYNLPSSWCSEANLATLVKFANGLWVVVDTIVRFIGSSKSLGPTEQLRLVLSVTEKSSSLSANPLARMDLFYDLIMRQIPANVISTIRKILLLNSVYGTYVAQVNHICELANILGLTREGFFAACDFLQSVLSLKDHEHKGKTFHFYHTSFMEYMSHPERSTVFWIYGDCLEELQQEVIRRINDVHSRSKGNTPVTIITYPRPPPNEEDHILVYCSLVCSLFQLCDRYHCVVSPSTAALLINVQFSRIAKTLKHSPCNEVVVGLNLFKKNLPDEYRDKIIRQSKSPLHMIRSRLQGDRTRFILGRGKSELVCWADGSDLVTRLHIIPFGSRFGQPWR</sequence>
<gene>
    <name evidence="3" type="ORF">NP233_g11144</name>
</gene>
<name>A0AAD5VN10_9AGAR</name>
<feature type="domain" description="Nephrocystin 3-like N-terminal" evidence="2">
    <location>
        <begin position="81"/>
        <end position="244"/>
    </location>
</feature>
<accession>A0AAD5VN10</accession>
<keyword evidence="4" id="KW-1185">Reference proteome</keyword>
<proteinExistence type="predicted"/>
<dbReference type="InterPro" id="IPR056884">
    <property type="entry name" value="NPHP3-like_N"/>
</dbReference>
<dbReference type="EMBL" id="JANIEX010001266">
    <property type="protein sequence ID" value="KAJ3559912.1"/>
    <property type="molecule type" value="Genomic_DNA"/>
</dbReference>
<evidence type="ECO:0000259" key="2">
    <source>
        <dbReference type="Pfam" id="PF24883"/>
    </source>
</evidence>
<reference evidence="3" key="1">
    <citation type="submission" date="2022-07" db="EMBL/GenBank/DDBJ databases">
        <title>Genome Sequence of Leucocoprinus birnbaumii.</title>
        <authorList>
            <person name="Buettner E."/>
        </authorList>
    </citation>
    <scope>NUCLEOTIDE SEQUENCE</scope>
    <source>
        <strain evidence="3">VT141</strain>
    </source>
</reference>
<evidence type="ECO:0000313" key="4">
    <source>
        <dbReference type="Proteomes" id="UP001213000"/>
    </source>
</evidence>
<organism evidence="3 4">
    <name type="scientific">Leucocoprinus birnbaumii</name>
    <dbReference type="NCBI Taxonomy" id="56174"/>
    <lineage>
        <taxon>Eukaryota</taxon>
        <taxon>Fungi</taxon>
        <taxon>Dikarya</taxon>
        <taxon>Basidiomycota</taxon>
        <taxon>Agaricomycotina</taxon>
        <taxon>Agaricomycetes</taxon>
        <taxon>Agaricomycetidae</taxon>
        <taxon>Agaricales</taxon>
        <taxon>Agaricineae</taxon>
        <taxon>Agaricaceae</taxon>
        <taxon>Leucocoprinus</taxon>
    </lineage>
</organism>
<evidence type="ECO:0000256" key="1">
    <source>
        <dbReference type="ARBA" id="ARBA00022737"/>
    </source>
</evidence>
<dbReference type="AlphaFoldDB" id="A0AAD5VN10"/>
<dbReference type="Proteomes" id="UP001213000">
    <property type="component" value="Unassembled WGS sequence"/>
</dbReference>
<dbReference type="SUPFAM" id="SSF52540">
    <property type="entry name" value="P-loop containing nucleoside triphosphate hydrolases"/>
    <property type="match status" value="1"/>
</dbReference>